<sequence>MSQPTCSTQLAPEAVEALLRKNIRMVHLNFNEECVLREDFGRVTVSVPVKEIYGRYTPSKTALKTELRKYGEAVVLAAYQIGQSEFIDAPITHYSYLPVLVPNQDETVAIRGEVAKSESPNPKLQYAITVYRKRINVVGEAIGFL</sequence>
<dbReference type="AlphaFoldDB" id="A0A2G5UUY1"/>
<evidence type="ECO:0000313" key="2">
    <source>
        <dbReference type="Proteomes" id="UP000230233"/>
    </source>
</evidence>
<evidence type="ECO:0000313" key="1">
    <source>
        <dbReference type="EMBL" id="PIC43320.1"/>
    </source>
</evidence>
<comment type="caution">
    <text evidence="1">The sequence shown here is derived from an EMBL/GenBank/DDBJ whole genome shotgun (WGS) entry which is preliminary data.</text>
</comment>
<organism evidence="1 2">
    <name type="scientific">Caenorhabditis nigoni</name>
    <dbReference type="NCBI Taxonomy" id="1611254"/>
    <lineage>
        <taxon>Eukaryota</taxon>
        <taxon>Metazoa</taxon>
        <taxon>Ecdysozoa</taxon>
        <taxon>Nematoda</taxon>
        <taxon>Chromadorea</taxon>
        <taxon>Rhabditida</taxon>
        <taxon>Rhabditina</taxon>
        <taxon>Rhabditomorpha</taxon>
        <taxon>Rhabditoidea</taxon>
        <taxon>Rhabditidae</taxon>
        <taxon>Peloderinae</taxon>
        <taxon>Caenorhabditis</taxon>
    </lineage>
</organism>
<proteinExistence type="predicted"/>
<dbReference type="Proteomes" id="UP000230233">
    <property type="component" value="Chromosome II"/>
</dbReference>
<dbReference type="EMBL" id="PDUG01000002">
    <property type="protein sequence ID" value="PIC43320.1"/>
    <property type="molecule type" value="Genomic_DNA"/>
</dbReference>
<name>A0A2G5UUY1_9PELO</name>
<gene>
    <name evidence="1" type="primary">Cnig_chr_II.g4105</name>
    <name evidence="1" type="ORF">B9Z55_004105</name>
</gene>
<keyword evidence="2" id="KW-1185">Reference proteome</keyword>
<reference evidence="2" key="1">
    <citation type="submission" date="2017-10" db="EMBL/GenBank/DDBJ databases">
        <title>Rapid genome shrinkage in a self-fertile nematode reveals novel sperm competition proteins.</title>
        <authorList>
            <person name="Yin D."/>
            <person name="Schwarz E.M."/>
            <person name="Thomas C.G."/>
            <person name="Felde R.L."/>
            <person name="Korf I.F."/>
            <person name="Cutter A.D."/>
            <person name="Schartner C.M."/>
            <person name="Ralston E.J."/>
            <person name="Meyer B.J."/>
            <person name="Haag E.S."/>
        </authorList>
    </citation>
    <scope>NUCLEOTIDE SEQUENCE [LARGE SCALE GENOMIC DNA]</scope>
    <source>
        <strain evidence="2">JU1422</strain>
    </source>
</reference>
<protein>
    <submittedName>
        <fullName evidence="1">Uncharacterized protein</fullName>
    </submittedName>
</protein>
<accession>A0A2G5UUY1</accession>